<feature type="region of interest" description="Disordered" evidence="1">
    <location>
        <begin position="30"/>
        <end position="58"/>
    </location>
</feature>
<dbReference type="GO" id="GO:0016020">
    <property type="term" value="C:membrane"/>
    <property type="evidence" value="ECO:0007669"/>
    <property type="project" value="TreeGrafter"/>
</dbReference>
<proteinExistence type="predicted"/>
<protein>
    <recommendedName>
        <fullName evidence="4">Exocyst complex component 6</fullName>
    </recommendedName>
</protein>
<reference evidence="2" key="1">
    <citation type="submission" date="2018-11" db="EMBL/GenBank/DDBJ databases">
        <authorList>
            <consortium name="Pathogen Informatics"/>
        </authorList>
    </citation>
    <scope>NUCLEOTIDE SEQUENCE</scope>
</reference>
<dbReference type="GO" id="GO:0006893">
    <property type="term" value="P:Golgi to plasma membrane transport"/>
    <property type="evidence" value="ECO:0007669"/>
    <property type="project" value="TreeGrafter"/>
</dbReference>
<dbReference type="AlphaFoldDB" id="A0A3S5BQS9"/>
<feature type="compositionally biased region" description="Low complexity" evidence="1">
    <location>
        <begin position="42"/>
        <end position="58"/>
    </location>
</feature>
<accession>A0A3S5BQS9</accession>
<sequence>MSQNGLQNELESLTRLGKRLQQLEAGRFDEFRGSDHLGPPFSSSQDSSSSRVSPVTSGSSSAASRLLMASATLEELVDFGPVYRCLHVHSVLNEQADFERHYCSQRRKQCQLSLSLSPAQLAGLANYSEFFGGLVGFFLVDEHLRHTLPGKLGAYQAYLDELWANTVQRMLRFAQVNSAACSRPSGLVRLKEFVVLFVRTMQSLGFPTAGLEEMIELVQKRYETVLASQWRDR</sequence>
<organism evidence="2 3">
    <name type="scientific">Protopolystoma xenopodis</name>
    <dbReference type="NCBI Taxonomy" id="117903"/>
    <lineage>
        <taxon>Eukaryota</taxon>
        <taxon>Metazoa</taxon>
        <taxon>Spiralia</taxon>
        <taxon>Lophotrochozoa</taxon>
        <taxon>Platyhelminthes</taxon>
        <taxon>Monogenea</taxon>
        <taxon>Polyopisthocotylea</taxon>
        <taxon>Polystomatidea</taxon>
        <taxon>Polystomatidae</taxon>
        <taxon>Protopolystoma</taxon>
    </lineage>
</organism>
<dbReference type="GO" id="GO:0090522">
    <property type="term" value="P:vesicle tethering involved in exocytosis"/>
    <property type="evidence" value="ECO:0007669"/>
    <property type="project" value="InterPro"/>
</dbReference>
<comment type="caution">
    <text evidence="2">The sequence shown here is derived from an EMBL/GenBank/DDBJ whole genome shotgun (WGS) entry which is preliminary data.</text>
</comment>
<gene>
    <name evidence="2" type="ORF">PXEA_LOCUS28639</name>
</gene>
<dbReference type="GO" id="GO:0006886">
    <property type="term" value="P:intracellular protein transport"/>
    <property type="evidence" value="ECO:0007669"/>
    <property type="project" value="InterPro"/>
</dbReference>
<evidence type="ECO:0000313" key="3">
    <source>
        <dbReference type="Proteomes" id="UP000784294"/>
    </source>
</evidence>
<dbReference type="EMBL" id="CAAALY010249277">
    <property type="protein sequence ID" value="VEL35199.1"/>
    <property type="molecule type" value="Genomic_DNA"/>
</dbReference>
<keyword evidence="3" id="KW-1185">Reference proteome</keyword>
<dbReference type="PANTHER" id="PTHR12702">
    <property type="entry name" value="SEC15"/>
    <property type="match status" value="1"/>
</dbReference>
<dbReference type="PANTHER" id="PTHR12702:SF0">
    <property type="entry name" value="EXOCYST COMPLEX COMPONENT 6"/>
    <property type="match status" value="1"/>
</dbReference>
<dbReference type="OrthoDB" id="10267033at2759"/>
<dbReference type="Proteomes" id="UP000784294">
    <property type="component" value="Unassembled WGS sequence"/>
</dbReference>
<evidence type="ECO:0000313" key="2">
    <source>
        <dbReference type="EMBL" id="VEL35199.1"/>
    </source>
</evidence>
<name>A0A3S5BQS9_9PLAT</name>
<evidence type="ECO:0008006" key="4">
    <source>
        <dbReference type="Google" id="ProtNLM"/>
    </source>
</evidence>
<evidence type="ECO:0000256" key="1">
    <source>
        <dbReference type="SAM" id="MobiDB-lite"/>
    </source>
</evidence>
<dbReference type="InterPro" id="IPR007225">
    <property type="entry name" value="EXOC6/Sec15"/>
</dbReference>
<dbReference type="GO" id="GO:0000145">
    <property type="term" value="C:exocyst"/>
    <property type="evidence" value="ECO:0007669"/>
    <property type="project" value="TreeGrafter"/>
</dbReference>